<keyword evidence="3" id="KW-1185">Reference proteome</keyword>
<evidence type="ECO:0000256" key="1">
    <source>
        <dbReference type="SAM" id="MobiDB-lite"/>
    </source>
</evidence>
<evidence type="ECO:0000313" key="2">
    <source>
        <dbReference type="EMBL" id="KAJ8418716.1"/>
    </source>
</evidence>
<accession>A0AAD7TEL6</accession>
<name>A0AAD7TEL6_9TELE</name>
<dbReference type="AlphaFoldDB" id="A0AAD7TEL6"/>
<sequence length="141" mass="15032">MLRMLHCSTVPASQVGRAVTLSTVGEKSWPTLLGLPQGQLSLIPSREAGPPPSAQVLPQPTPTGSCPSSETRQSPDTSTSPRYWQRSDSGNGRMIAEPRWSRTGSPLAPPLPLSRDQRPARGQGRAGLLQHPCPAPLLTPE</sequence>
<dbReference type="Proteomes" id="UP001221898">
    <property type="component" value="Unassembled WGS sequence"/>
</dbReference>
<gene>
    <name evidence="2" type="ORF">AAFF_G00002150</name>
</gene>
<reference evidence="2" key="1">
    <citation type="journal article" date="2023" name="Science">
        <title>Genome structures resolve the early diversification of teleost fishes.</title>
        <authorList>
            <person name="Parey E."/>
            <person name="Louis A."/>
            <person name="Montfort J."/>
            <person name="Bouchez O."/>
            <person name="Roques C."/>
            <person name="Iampietro C."/>
            <person name="Lluch J."/>
            <person name="Castinel A."/>
            <person name="Donnadieu C."/>
            <person name="Desvignes T."/>
            <person name="Floi Bucao C."/>
            <person name="Jouanno E."/>
            <person name="Wen M."/>
            <person name="Mejri S."/>
            <person name="Dirks R."/>
            <person name="Jansen H."/>
            <person name="Henkel C."/>
            <person name="Chen W.J."/>
            <person name="Zahm M."/>
            <person name="Cabau C."/>
            <person name="Klopp C."/>
            <person name="Thompson A.W."/>
            <person name="Robinson-Rechavi M."/>
            <person name="Braasch I."/>
            <person name="Lecointre G."/>
            <person name="Bobe J."/>
            <person name="Postlethwait J.H."/>
            <person name="Berthelot C."/>
            <person name="Roest Crollius H."/>
            <person name="Guiguen Y."/>
        </authorList>
    </citation>
    <scope>NUCLEOTIDE SEQUENCE</scope>
    <source>
        <strain evidence="2">NC1722</strain>
    </source>
</reference>
<organism evidence="2 3">
    <name type="scientific">Aldrovandia affinis</name>
    <dbReference type="NCBI Taxonomy" id="143900"/>
    <lineage>
        <taxon>Eukaryota</taxon>
        <taxon>Metazoa</taxon>
        <taxon>Chordata</taxon>
        <taxon>Craniata</taxon>
        <taxon>Vertebrata</taxon>
        <taxon>Euteleostomi</taxon>
        <taxon>Actinopterygii</taxon>
        <taxon>Neopterygii</taxon>
        <taxon>Teleostei</taxon>
        <taxon>Notacanthiformes</taxon>
        <taxon>Halosauridae</taxon>
        <taxon>Aldrovandia</taxon>
    </lineage>
</organism>
<proteinExistence type="predicted"/>
<comment type="caution">
    <text evidence="2">The sequence shown here is derived from an EMBL/GenBank/DDBJ whole genome shotgun (WGS) entry which is preliminary data.</text>
</comment>
<protein>
    <submittedName>
        <fullName evidence="2">Uncharacterized protein</fullName>
    </submittedName>
</protein>
<feature type="region of interest" description="Disordered" evidence="1">
    <location>
        <begin position="40"/>
        <end position="141"/>
    </location>
</feature>
<feature type="compositionally biased region" description="Polar residues" evidence="1">
    <location>
        <begin position="56"/>
        <end position="90"/>
    </location>
</feature>
<evidence type="ECO:0000313" key="3">
    <source>
        <dbReference type="Proteomes" id="UP001221898"/>
    </source>
</evidence>
<dbReference type="EMBL" id="JAINUG010000001">
    <property type="protein sequence ID" value="KAJ8418716.1"/>
    <property type="molecule type" value="Genomic_DNA"/>
</dbReference>